<dbReference type="Proteomes" id="UP000242662">
    <property type="component" value="Unassembled WGS sequence"/>
</dbReference>
<feature type="transmembrane region" description="Helical" evidence="6">
    <location>
        <begin position="204"/>
        <end position="225"/>
    </location>
</feature>
<evidence type="ECO:0000313" key="8">
    <source>
        <dbReference type="Proteomes" id="UP000242662"/>
    </source>
</evidence>
<feature type="transmembrane region" description="Helical" evidence="6">
    <location>
        <begin position="153"/>
        <end position="173"/>
    </location>
</feature>
<evidence type="ECO:0000313" key="7">
    <source>
        <dbReference type="EMBL" id="SDB81397.1"/>
    </source>
</evidence>
<dbReference type="GO" id="GO:0016020">
    <property type="term" value="C:membrane"/>
    <property type="evidence" value="ECO:0007669"/>
    <property type="project" value="UniProtKB-SubCell"/>
</dbReference>
<reference evidence="8" key="1">
    <citation type="submission" date="2016-09" db="EMBL/GenBank/DDBJ databases">
        <authorList>
            <person name="Varghese N."/>
            <person name="Submissions S."/>
        </authorList>
    </citation>
    <scope>NUCLEOTIDE SEQUENCE [LARGE SCALE GENOMIC DNA]</scope>
    <source>
        <strain evidence="8">25nlg</strain>
    </source>
</reference>
<feature type="transmembrane region" description="Helical" evidence="6">
    <location>
        <begin position="178"/>
        <end position="198"/>
    </location>
</feature>
<dbReference type="PANTHER" id="PTHR31885">
    <property type="entry name" value="GH04784P"/>
    <property type="match status" value="1"/>
</dbReference>
<gene>
    <name evidence="7" type="ORF">SAMN05421737_10162</name>
</gene>
<dbReference type="InterPro" id="IPR012506">
    <property type="entry name" value="TMEM86B-like"/>
</dbReference>
<dbReference type="EMBL" id="FMYM01000001">
    <property type="protein sequence ID" value="SDB81397.1"/>
    <property type="molecule type" value="Genomic_DNA"/>
</dbReference>
<feature type="transmembrane region" description="Helical" evidence="6">
    <location>
        <begin position="5"/>
        <end position="20"/>
    </location>
</feature>
<dbReference type="PANTHER" id="PTHR31885:SF6">
    <property type="entry name" value="GH04784P"/>
    <property type="match status" value="1"/>
</dbReference>
<protein>
    <submittedName>
        <fullName evidence="7">Uncharacterized membrane protein YhhN</fullName>
    </submittedName>
</protein>
<name>A0A1G6GHC9_9BACI</name>
<sequence length="229" mass="25716">MNRIFPAAIIFMSLFYISFIPTLENIVALLVLFKVVPILLIILYARWQRGKKKGMTMLIGLSICLIADAVIIFSFLGGLIVFLLGHICYIIGFYQALPKTTQITHSSPPSAFGFYRAASPVPYRLFSTLLIAGYALVFGISLISYMLDDQSHMIFPVVLYMIVIGTMAAMALFTKNKYAIIGAILFVLSDSILAWHHFATPIPYSSIFIMSTYYSAQFFIAKSWIWSSK</sequence>
<keyword evidence="5 6" id="KW-0472">Membrane</keyword>
<keyword evidence="3 6" id="KW-0812">Transmembrane</keyword>
<evidence type="ECO:0000256" key="1">
    <source>
        <dbReference type="ARBA" id="ARBA00004141"/>
    </source>
</evidence>
<evidence type="ECO:0000256" key="2">
    <source>
        <dbReference type="ARBA" id="ARBA00007375"/>
    </source>
</evidence>
<comment type="similarity">
    <text evidence="2">Belongs to the TMEM86 family.</text>
</comment>
<dbReference type="RefSeq" id="WP_090774320.1">
    <property type="nucleotide sequence ID" value="NZ_FMYM01000001.1"/>
</dbReference>
<evidence type="ECO:0000256" key="3">
    <source>
        <dbReference type="ARBA" id="ARBA00022692"/>
    </source>
</evidence>
<comment type="subcellular location">
    <subcellularLocation>
        <location evidence="1">Membrane</location>
        <topology evidence="1">Multi-pass membrane protein</topology>
    </subcellularLocation>
</comment>
<dbReference type="GO" id="GO:0016787">
    <property type="term" value="F:hydrolase activity"/>
    <property type="evidence" value="ECO:0007669"/>
    <property type="project" value="TreeGrafter"/>
</dbReference>
<dbReference type="AlphaFoldDB" id="A0A1G6GHC9"/>
<keyword evidence="8" id="KW-1185">Reference proteome</keyword>
<accession>A0A1G6GHC9</accession>
<feature type="transmembrane region" description="Helical" evidence="6">
    <location>
        <begin position="79"/>
        <end position="97"/>
    </location>
</feature>
<organism evidence="7 8">
    <name type="scientific">Shouchella lonarensis</name>
    <dbReference type="NCBI Taxonomy" id="1464122"/>
    <lineage>
        <taxon>Bacteria</taxon>
        <taxon>Bacillati</taxon>
        <taxon>Bacillota</taxon>
        <taxon>Bacilli</taxon>
        <taxon>Bacillales</taxon>
        <taxon>Bacillaceae</taxon>
        <taxon>Shouchella</taxon>
    </lineage>
</organism>
<dbReference type="Pfam" id="PF07947">
    <property type="entry name" value="YhhN"/>
    <property type="match status" value="1"/>
</dbReference>
<dbReference type="STRING" id="1464122.SAMN05421737_10162"/>
<keyword evidence="4 6" id="KW-1133">Transmembrane helix</keyword>
<feature type="transmembrane region" description="Helical" evidence="6">
    <location>
        <begin position="125"/>
        <end position="147"/>
    </location>
</feature>
<feature type="transmembrane region" description="Helical" evidence="6">
    <location>
        <begin position="26"/>
        <end position="45"/>
    </location>
</feature>
<dbReference type="OrthoDB" id="5592477at2"/>
<evidence type="ECO:0000256" key="6">
    <source>
        <dbReference type="SAM" id="Phobius"/>
    </source>
</evidence>
<proteinExistence type="inferred from homology"/>
<evidence type="ECO:0000256" key="5">
    <source>
        <dbReference type="ARBA" id="ARBA00023136"/>
    </source>
</evidence>
<evidence type="ECO:0000256" key="4">
    <source>
        <dbReference type="ARBA" id="ARBA00022989"/>
    </source>
</evidence>